<dbReference type="GO" id="GO:0008270">
    <property type="term" value="F:zinc ion binding"/>
    <property type="evidence" value="ECO:0007669"/>
    <property type="project" value="UniProtKB-KW"/>
</dbReference>
<dbReference type="InterPro" id="IPR006612">
    <property type="entry name" value="THAP_Znf"/>
</dbReference>
<keyword evidence="11" id="KW-0131">Cell cycle</keyword>
<evidence type="ECO:0000256" key="11">
    <source>
        <dbReference type="ARBA" id="ARBA00023306"/>
    </source>
</evidence>
<dbReference type="SMART" id="SM00692">
    <property type="entry name" value="DM3"/>
    <property type="match status" value="1"/>
</dbReference>
<dbReference type="Gene3D" id="6.20.210.20">
    <property type="entry name" value="THAP domain"/>
    <property type="match status" value="1"/>
</dbReference>
<evidence type="ECO:0000256" key="14">
    <source>
        <dbReference type="SAM" id="MobiDB-lite"/>
    </source>
</evidence>
<dbReference type="PANTHER" id="PTHR46600:SF1">
    <property type="entry name" value="THAP DOMAIN-CONTAINING PROTEIN 1"/>
    <property type="match status" value="1"/>
</dbReference>
<evidence type="ECO:0000256" key="7">
    <source>
        <dbReference type="ARBA" id="ARBA00023054"/>
    </source>
</evidence>
<evidence type="ECO:0000256" key="3">
    <source>
        <dbReference type="ARBA" id="ARBA00022723"/>
    </source>
</evidence>
<dbReference type="GO" id="GO:0005654">
    <property type="term" value="C:nucleoplasm"/>
    <property type="evidence" value="ECO:0007669"/>
    <property type="project" value="UniProtKB-SubCell"/>
</dbReference>
<dbReference type="SMART" id="SM00980">
    <property type="entry name" value="THAP"/>
    <property type="match status" value="1"/>
</dbReference>
<keyword evidence="6" id="KW-0805">Transcription regulation</keyword>
<evidence type="ECO:0000256" key="10">
    <source>
        <dbReference type="ARBA" id="ARBA00023242"/>
    </source>
</evidence>
<evidence type="ECO:0000256" key="5">
    <source>
        <dbReference type="ARBA" id="ARBA00022833"/>
    </source>
</evidence>
<feature type="coiled-coil region" evidence="13">
    <location>
        <begin position="274"/>
        <end position="301"/>
    </location>
</feature>
<evidence type="ECO:0000313" key="16">
    <source>
        <dbReference type="EMBL" id="JAB55348.1"/>
    </source>
</evidence>
<dbReference type="Pfam" id="PF05485">
    <property type="entry name" value="THAP"/>
    <property type="match status" value="1"/>
</dbReference>
<keyword evidence="8 12" id="KW-0238">DNA-binding</keyword>
<comment type="subcellular location">
    <subcellularLocation>
        <location evidence="1">Nucleus</location>
        <location evidence="1">Nucleoplasm</location>
    </subcellularLocation>
</comment>
<proteinExistence type="evidence at transcript level"/>
<dbReference type="InterPro" id="IPR038441">
    <property type="entry name" value="THAP_Znf_sf"/>
</dbReference>
<evidence type="ECO:0000259" key="15">
    <source>
        <dbReference type="PROSITE" id="PS50950"/>
    </source>
</evidence>
<evidence type="ECO:0000256" key="12">
    <source>
        <dbReference type="PROSITE-ProRule" id="PRU00309"/>
    </source>
</evidence>
<evidence type="ECO:0000256" key="8">
    <source>
        <dbReference type="ARBA" id="ARBA00023125"/>
    </source>
</evidence>
<evidence type="ECO:0000256" key="2">
    <source>
        <dbReference type="ARBA" id="ARBA00006177"/>
    </source>
</evidence>
<evidence type="ECO:0000256" key="13">
    <source>
        <dbReference type="SAM" id="Coils"/>
    </source>
</evidence>
<feature type="region of interest" description="Disordered" evidence="14">
    <location>
        <begin position="227"/>
        <end position="252"/>
    </location>
</feature>
<keyword evidence="4 12" id="KW-0863">Zinc-finger</keyword>
<feature type="compositionally biased region" description="Low complexity" evidence="14">
    <location>
        <begin position="236"/>
        <end position="251"/>
    </location>
</feature>
<evidence type="ECO:0000256" key="1">
    <source>
        <dbReference type="ARBA" id="ARBA00004642"/>
    </source>
</evidence>
<evidence type="ECO:0000256" key="9">
    <source>
        <dbReference type="ARBA" id="ARBA00023163"/>
    </source>
</evidence>
<evidence type="ECO:0000256" key="6">
    <source>
        <dbReference type="ARBA" id="ARBA00023015"/>
    </source>
</evidence>
<dbReference type="SUPFAM" id="SSF57716">
    <property type="entry name" value="Glucocorticoid receptor-like (DNA-binding domain)"/>
    <property type="match status" value="1"/>
</dbReference>
<name>U5EPW2_9DIPT</name>
<dbReference type="PROSITE" id="PS50950">
    <property type="entry name" value="ZF_THAP"/>
    <property type="match status" value="1"/>
</dbReference>
<dbReference type="AlphaFoldDB" id="U5EPW2"/>
<reference evidence="16" key="1">
    <citation type="journal article" date="2014" name="Insect Biochem. Mol. Biol.">
        <title>An insight into the sialome of the frog biting fly, Corethrella appendiculata.</title>
        <authorList>
            <person name="Ribeiro J.M.C."/>
            <person name="Chagas A.C."/>
            <person name="Pham V.M."/>
            <person name="Lounibos L.P."/>
            <person name="Calvo E."/>
        </authorList>
    </citation>
    <scope>NUCLEOTIDE SEQUENCE</scope>
    <source>
        <tissue evidence="16">Salivary glands</tissue>
    </source>
</reference>
<keyword evidence="9" id="KW-0804">Transcription</keyword>
<keyword evidence="10" id="KW-0539">Nucleus</keyword>
<keyword evidence="7 13" id="KW-0175">Coiled coil</keyword>
<dbReference type="EMBL" id="GANO01004523">
    <property type="protein sequence ID" value="JAB55348.1"/>
    <property type="molecule type" value="mRNA"/>
</dbReference>
<organism evidence="16">
    <name type="scientific">Corethrella appendiculata</name>
    <dbReference type="NCBI Taxonomy" id="1370023"/>
    <lineage>
        <taxon>Eukaryota</taxon>
        <taxon>Metazoa</taxon>
        <taxon>Ecdysozoa</taxon>
        <taxon>Arthropoda</taxon>
        <taxon>Hexapoda</taxon>
        <taxon>Insecta</taxon>
        <taxon>Pterygota</taxon>
        <taxon>Neoptera</taxon>
        <taxon>Endopterygota</taxon>
        <taxon>Diptera</taxon>
        <taxon>Nematocera</taxon>
        <taxon>Culicoidea</taxon>
        <taxon>Chaoboridae</taxon>
        <taxon>Corethrella</taxon>
    </lineage>
</organism>
<keyword evidence="3" id="KW-0479">Metal-binding</keyword>
<dbReference type="PANTHER" id="PTHR46600">
    <property type="entry name" value="THAP DOMAIN-CONTAINING"/>
    <property type="match status" value="1"/>
</dbReference>
<dbReference type="GO" id="GO:0043565">
    <property type="term" value="F:sequence-specific DNA binding"/>
    <property type="evidence" value="ECO:0007669"/>
    <property type="project" value="InterPro"/>
</dbReference>
<keyword evidence="5" id="KW-0862">Zinc</keyword>
<evidence type="ECO:0000256" key="4">
    <source>
        <dbReference type="ARBA" id="ARBA00022771"/>
    </source>
</evidence>
<accession>U5EPW2</accession>
<sequence length="314" mass="36141">KSEMNKKCVYKNCSSASNTGFTLFRFPKDLERRKQWVKFSGCMLDEDDTLNSFLCELHFDDIYLTRNSRRLLLLQTAVPYKFDVEIPQATASRSLTTKPAPHSATSNQLIAERRHSLEEQIQIEDEEECRYDAPILLNKRKSDTPSSSTKPPKVLVKVINKEKIERLKMMRQQSNNIISLKPLHSIHGQSVQNLKSKSAVNIPKTQIIEEIRRLEIVNINNTRNQTSTMLSHRSESVNTTSTVTTSSPETNDATSTSNIYEFIFKGEEYIQLPKAQYLREKEELHKQIDEYKAMLGNVKEKLDDILSVIDKLSN</sequence>
<comment type="similarity">
    <text evidence="2">Belongs to the THAP1 family.</text>
</comment>
<feature type="non-terminal residue" evidence="16">
    <location>
        <position position="1"/>
    </location>
</feature>
<protein>
    <recommendedName>
        <fullName evidence="15">THAP-type domain-containing protein</fullName>
    </recommendedName>
</protein>
<dbReference type="InterPro" id="IPR026516">
    <property type="entry name" value="THAP1/10"/>
</dbReference>
<feature type="domain" description="THAP-type" evidence="15">
    <location>
        <begin position="4"/>
        <end position="82"/>
    </location>
</feature>